<name>A0A4C1UWC4_EUMVA</name>
<proteinExistence type="predicted"/>
<keyword evidence="3" id="KW-1185">Reference proteome</keyword>
<accession>A0A4C1UWC4</accession>
<dbReference type="AlphaFoldDB" id="A0A4C1UWC4"/>
<feature type="region of interest" description="Disordered" evidence="1">
    <location>
        <begin position="90"/>
        <end position="126"/>
    </location>
</feature>
<gene>
    <name evidence="2" type="ORF">EVAR_27930_1</name>
</gene>
<feature type="compositionally biased region" description="Basic and acidic residues" evidence="1">
    <location>
        <begin position="10"/>
        <end position="30"/>
    </location>
</feature>
<sequence length="198" mass="22219">MESLAGWSGNRERRDERTKRKREKEKEKIMELQNGVELNSIKSKPNINSTEEKTDSNLTAPDLEEDVIIGRFRKISSAKSMAATNGNVHYPVESAPRLDNDLESGIHGKSKEATEHDKLLSVSQKPVLTESKLPLTKSSFRDVEKPSRFKDQPSITRFQMNSGATPEWVAPGVGRPHRPPLATPLHSRTFCSATPFVR</sequence>
<evidence type="ECO:0000313" key="3">
    <source>
        <dbReference type="Proteomes" id="UP000299102"/>
    </source>
</evidence>
<dbReference type="Proteomes" id="UP000299102">
    <property type="component" value="Unassembled WGS sequence"/>
</dbReference>
<reference evidence="2 3" key="1">
    <citation type="journal article" date="2019" name="Commun. Biol.">
        <title>The bagworm genome reveals a unique fibroin gene that provides high tensile strength.</title>
        <authorList>
            <person name="Kono N."/>
            <person name="Nakamura H."/>
            <person name="Ohtoshi R."/>
            <person name="Tomita M."/>
            <person name="Numata K."/>
            <person name="Arakawa K."/>
        </authorList>
    </citation>
    <scope>NUCLEOTIDE SEQUENCE [LARGE SCALE GENOMIC DNA]</scope>
</reference>
<evidence type="ECO:0000313" key="2">
    <source>
        <dbReference type="EMBL" id="GBP30316.1"/>
    </source>
</evidence>
<dbReference type="OrthoDB" id="2020542at2759"/>
<feature type="compositionally biased region" description="Basic and acidic residues" evidence="1">
    <location>
        <begin position="96"/>
        <end position="119"/>
    </location>
</feature>
<feature type="region of interest" description="Disordered" evidence="1">
    <location>
        <begin position="1"/>
        <end position="59"/>
    </location>
</feature>
<protein>
    <submittedName>
        <fullName evidence="2">Uncharacterized protein</fullName>
    </submittedName>
</protein>
<feature type="region of interest" description="Disordered" evidence="1">
    <location>
        <begin position="160"/>
        <end position="187"/>
    </location>
</feature>
<feature type="compositionally biased region" description="Polar residues" evidence="1">
    <location>
        <begin position="36"/>
        <end position="49"/>
    </location>
</feature>
<comment type="caution">
    <text evidence="2">The sequence shown here is derived from an EMBL/GenBank/DDBJ whole genome shotgun (WGS) entry which is preliminary data.</text>
</comment>
<evidence type="ECO:0000256" key="1">
    <source>
        <dbReference type="SAM" id="MobiDB-lite"/>
    </source>
</evidence>
<dbReference type="EMBL" id="BGZK01000231">
    <property type="protein sequence ID" value="GBP30316.1"/>
    <property type="molecule type" value="Genomic_DNA"/>
</dbReference>
<organism evidence="2 3">
    <name type="scientific">Eumeta variegata</name>
    <name type="common">Bagworm moth</name>
    <name type="synonym">Eumeta japonica</name>
    <dbReference type="NCBI Taxonomy" id="151549"/>
    <lineage>
        <taxon>Eukaryota</taxon>
        <taxon>Metazoa</taxon>
        <taxon>Ecdysozoa</taxon>
        <taxon>Arthropoda</taxon>
        <taxon>Hexapoda</taxon>
        <taxon>Insecta</taxon>
        <taxon>Pterygota</taxon>
        <taxon>Neoptera</taxon>
        <taxon>Endopterygota</taxon>
        <taxon>Lepidoptera</taxon>
        <taxon>Glossata</taxon>
        <taxon>Ditrysia</taxon>
        <taxon>Tineoidea</taxon>
        <taxon>Psychidae</taxon>
        <taxon>Oiketicinae</taxon>
        <taxon>Eumeta</taxon>
    </lineage>
</organism>